<gene>
    <name evidence="3" type="ORF">Leucomu_03375</name>
</gene>
<reference evidence="3 4" key="1">
    <citation type="submission" date="2019-01" db="EMBL/GenBank/DDBJ databases">
        <title>Leucobacter muris sp. nov. isolated from the nose of a laboratory mouse.</title>
        <authorList>
            <person name="Benga L."/>
            <person name="Sproeer C."/>
            <person name="Schumann P."/>
            <person name="Verbarg S."/>
            <person name="Bunk B."/>
            <person name="Engelhardt E."/>
            <person name="Benten P.M."/>
            <person name="Sager M."/>
        </authorList>
    </citation>
    <scope>NUCLEOTIDE SEQUENCE [LARGE SCALE GENOMIC DNA]</scope>
    <source>
        <strain evidence="3 4">DSM 101948</strain>
    </source>
</reference>
<sequence length="262" mass="28404">MRIAAGLEPEARSLLVDLPNHGRSAWTDTFDYVEIADLVAEHLRAFAAEGGADAAERAPLGNGRGAGSGGPAADDARVDVVGHSMGGKVAMVLALRHPELVRRLVVIDIAPIASGSSRGEFRHLLDALAAVDLAAVERRTDADAALRAAIPEYGVRGFLLQNLRRGDHGFEWEPNLRLLREQLSAVMGFPDLVGHRFTGPVLWIGGERSDYISDEDAPVMRALFPRTVRMTVRGAGHWVHSEKPDEVITALRTFLLSDPDRD</sequence>
<keyword evidence="1 3" id="KW-0378">Hydrolase</keyword>
<dbReference type="Proteomes" id="UP000285768">
    <property type="component" value="Chromosome"/>
</dbReference>
<evidence type="ECO:0000313" key="3">
    <source>
        <dbReference type="EMBL" id="QAB19121.1"/>
    </source>
</evidence>
<dbReference type="Gene3D" id="3.40.50.1820">
    <property type="entry name" value="alpha/beta hydrolase"/>
    <property type="match status" value="1"/>
</dbReference>
<evidence type="ECO:0000256" key="1">
    <source>
        <dbReference type="ARBA" id="ARBA00022801"/>
    </source>
</evidence>
<dbReference type="EMBL" id="CP035037">
    <property type="protein sequence ID" value="QAB19121.1"/>
    <property type="molecule type" value="Genomic_DNA"/>
</dbReference>
<dbReference type="PANTHER" id="PTHR46118:SF4">
    <property type="entry name" value="PROTEIN ABHD11"/>
    <property type="match status" value="1"/>
</dbReference>
<proteinExistence type="predicted"/>
<organism evidence="3 4">
    <name type="scientific">Leucobacter muris</name>
    <dbReference type="NCBI Taxonomy" id="1935379"/>
    <lineage>
        <taxon>Bacteria</taxon>
        <taxon>Bacillati</taxon>
        <taxon>Actinomycetota</taxon>
        <taxon>Actinomycetes</taxon>
        <taxon>Micrococcales</taxon>
        <taxon>Microbacteriaceae</taxon>
        <taxon>Leucobacter</taxon>
    </lineage>
</organism>
<dbReference type="PANTHER" id="PTHR46118">
    <property type="entry name" value="PROTEIN ABHD11"/>
    <property type="match status" value="1"/>
</dbReference>
<evidence type="ECO:0000313" key="4">
    <source>
        <dbReference type="Proteomes" id="UP000285768"/>
    </source>
</evidence>
<dbReference type="GO" id="GO:0016787">
    <property type="term" value="F:hydrolase activity"/>
    <property type="evidence" value="ECO:0007669"/>
    <property type="project" value="UniProtKB-KW"/>
</dbReference>
<name>A0ABX5QJE9_9MICO</name>
<keyword evidence="4" id="KW-1185">Reference proteome</keyword>
<dbReference type="InterPro" id="IPR000073">
    <property type="entry name" value="AB_hydrolase_1"/>
</dbReference>
<feature type="domain" description="AB hydrolase-1" evidence="2">
    <location>
        <begin position="11"/>
        <end position="248"/>
    </location>
</feature>
<dbReference type="SUPFAM" id="SSF53474">
    <property type="entry name" value="alpha/beta-Hydrolases"/>
    <property type="match status" value="1"/>
</dbReference>
<dbReference type="Pfam" id="PF12697">
    <property type="entry name" value="Abhydrolase_6"/>
    <property type="match status" value="1"/>
</dbReference>
<accession>A0ABX5QJE9</accession>
<evidence type="ECO:0000259" key="2">
    <source>
        <dbReference type="Pfam" id="PF12697"/>
    </source>
</evidence>
<protein>
    <submittedName>
        <fullName evidence="3">Alpha/beta fold hydrolase</fullName>
    </submittedName>
</protein>
<dbReference type="InterPro" id="IPR029058">
    <property type="entry name" value="AB_hydrolase_fold"/>
</dbReference>